<evidence type="ECO:0000313" key="4">
    <source>
        <dbReference type="Proteomes" id="UP001562354"/>
    </source>
</evidence>
<name>A0ABR3PJR8_9PEZI</name>
<dbReference type="RefSeq" id="XP_069202578.1">
    <property type="nucleotide sequence ID" value="XM_069344024.1"/>
</dbReference>
<sequence length="919" mass="98214">MSTALETPDFHLTGLGLGSHFSPDLAHEARIGTPPPVPPGFEGIRTPGLEGLGQVALHSGRNSPALGFSGIGLGLDSPRKATPTIPPGFTAEHLSQPPSRTSSRTSMRISKLPDKDKIWPAVPNIPTSHATPGRTGTPLKEVAKVREREEHTTPTKISKRNKANKKLPSSGDGDNDDMKVAIPTTVETVSMPAKTKDVEPESLNLKKSPSPTFYEDSATHRKSAARVLAEKHAQNQHAAAQQVNPPLTAAQMLEQRHRKSEAERAASRPASRLASPVGSRAPSPTPDGKKKQGPGKLDIAAAITKATEGPSRSQSSTPLSASASLARPGAVIKTLPMTASPASSRTGTPAIGATDTPAKKVTAPRTLRVVATPTPKTEAPPNLPTPGHAGEKQEAKSVLPTFPSRQPSLASINMPGTPGSDHAGSSFISDNVSVTSTSFSRASSPPPGPVSTRVGSAPVRAKTKNQQKKDRQERARQIEEERLLALEAEKGGEGTKVDGIVQEAIVGRKKKQKKAAAPKQKVQQESQPTTPKIQSQQGTPAQSRPGTPKLAAIEQEPAATAMVTPTIVPEKLEEALPEPAKVEHAEPEPTPRSPSPPPAPVLTPQRIISELRQYSPLLSSSIDTLLRPLAQQSQHYKPSQPLSAHDLSIPRSLERNPDVNIKAVNLEYMWQNHSGLRYGGEDGRIWSRGCVTPGGAHIRHLEETWEERFISLENELRRRPEILRYWPELQGRAQEAVSQLLSSISTSPSSNSQNPNLKSLEDEFPRIDLVKLKRVLEEFERYGGRRDANAMEKAVEEGSKKGSFLVDTAGKYVNEFVLPTYGAPSVAGLATHSGNAPVGVGVGGVGATSAVAKLGPGAAPLVGENQQQMEGGAVQDMRAGLSVHEAEKMLSEAKKVLEEREAQLRKVVKRNRKLVGLTH</sequence>
<feature type="compositionally biased region" description="Pro residues" evidence="2">
    <location>
        <begin position="590"/>
        <end position="601"/>
    </location>
</feature>
<organism evidence="3 4">
    <name type="scientific">Neodothiora populina</name>
    <dbReference type="NCBI Taxonomy" id="2781224"/>
    <lineage>
        <taxon>Eukaryota</taxon>
        <taxon>Fungi</taxon>
        <taxon>Dikarya</taxon>
        <taxon>Ascomycota</taxon>
        <taxon>Pezizomycotina</taxon>
        <taxon>Dothideomycetes</taxon>
        <taxon>Dothideomycetidae</taxon>
        <taxon>Dothideales</taxon>
        <taxon>Dothioraceae</taxon>
        <taxon>Neodothiora</taxon>
    </lineage>
</organism>
<feature type="compositionally biased region" description="Basic and acidic residues" evidence="2">
    <location>
        <begin position="141"/>
        <end position="153"/>
    </location>
</feature>
<feature type="region of interest" description="Disordered" evidence="2">
    <location>
        <begin position="577"/>
        <end position="602"/>
    </location>
</feature>
<feature type="region of interest" description="Disordered" evidence="2">
    <location>
        <begin position="79"/>
        <end position="477"/>
    </location>
</feature>
<evidence type="ECO:0000256" key="1">
    <source>
        <dbReference type="SAM" id="Coils"/>
    </source>
</evidence>
<feature type="compositionally biased region" description="Basic and acidic residues" evidence="2">
    <location>
        <begin position="467"/>
        <end position="477"/>
    </location>
</feature>
<feature type="compositionally biased region" description="Low complexity" evidence="2">
    <location>
        <begin position="97"/>
        <end position="106"/>
    </location>
</feature>
<protein>
    <submittedName>
        <fullName evidence="3">Uncharacterized protein</fullName>
    </submittedName>
</protein>
<feature type="compositionally biased region" description="Polar residues" evidence="2">
    <location>
        <begin position="525"/>
        <end position="545"/>
    </location>
</feature>
<feature type="compositionally biased region" description="Basic and acidic residues" evidence="2">
    <location>
        <begin position="577"/>
        <end position="589"/>
    </location>
</feature>
<feature type="compositionally biased region" description="Low complexity" evidence="2">
    <location>
        <begin position="310"/>
        <end position="328"/>
    </location>
</feature>
<keyword evidence="1" id="KW-0175">Coiled coil</keyword>
<accession>A0ABR3PJR8</accession>
<reference evidence="3 4" key="1">
    <citation type="submission" date="2024-07" db="EMBL/GenBank/DDBJ databases">
        <title>Draft sequence of the Neodothiora populina.</title>
        <authorList>
            <person name="Drown D.D."/>
            <person name="Schuette U.S."/>
            <person name="Buechlein A.B."/>
            <person name="Rusch D.R."/>
            <person name="Winton L.W."/>
            <person name="Adams G.A."/>
        </authorList>
    </citation>
    <scope>NUCLEOTIDE SEQUENCE [LARGE SCALE GENOMIC DNA]</scope>
    <source>
        <strain evidence="3 4">CPC 39397</strain>
    </source>
</reference>
<comment type="caution">
    <text evidence="3">The sequence shown here is derived from an EMBL/GenBank/DDBJ whole genome shotgun (WGS) entry which is preliminary data.</text>
</comment>
<feature type="compositionally biased region" description="Low complexity" evidence="2">
    <location>
        <begin position="432"/>
        <end position="443"/>
    </location>
</feature>
<dbReference type="GeneID" id="95978088"/>
<proteinExistence type="predicted"/>
<gene>
    <name evidence="3" type="ORF">AAFC00_004388</name>
</gene>
<feature type="coiled-coil region" evidence="1">
    <location>
        <begin position="883"/>
        <end position="910"/>
    </location>
</feature>
<feature type="compositionally biased region" description="Basic residues" evidence="2">
    <location>
        <begin position="507"/>
        <end position="516"/>
    </location>
</feature>
<evidence type="ECO:0000256" key="2">
    <source>
        <dbReference type="SAM" id="MobiDB-lite"/>
    </source>
</evidence>
<dbReference type="EMBL" id="JBFMKM010000005">
    <property type="protein sequence ID" value="KAL1306305.1"/>
    <property type="molecule type" value="Genomic_DNA"/>
</dbReference>
<feature type="region of interest" description="Disordered" evidence="2">
    <location>
        <begin position="507"/>
        <end position="561"/>
    </location>
</feature>
<dbReference type="Proteomes" id="UP001562354">
    <property type="component" value="Unassembled WGS sequence"/>
</dbReference>
<evidence type="ECO:0000313" key="3">
    <source>
        <dbReference type="EMBL" id="KAL1306305.1"/>
    </source>
</evidence>
<keyword evidence="4" id="KW-1185">Reference proteome</keyword>